<evidence type="ECO:0000256" key="1">
    <source>
        <dbReference type="ARBA" id="ARBA00004123"/>
    </source>
</evidence>
<feature type="region of interest" description="Disordered" evidence="9">
    <location>
        <begin position="957"/>
        <end position="980"/>
    </location>
</feature>
<keyword evidence="14" id="KW-1185">Reference proteome</keyword>
<dbReference type="Proteomes" id="UP001201980">
    <property type="component" value="Unassembled WGS sequence"/>
</dbReference>
<feature type="compositionally biased region" description="Polar residues" evidence="9">
    <location>
        <begin position="318"/>
        <end position="329"/>
    </location>
</feature>
<feature type="compositionally biased region" description="Basic and acidic residues" evidence="9">
    <location>
        <begin position="401"/>
        <end position="424"/>
    </location>
</feature>
<dbReference type="GO" id="GO:0005694">
    <property type="term" value="C:chromosome"/>
    <property type="evidence" value="ECO:0007669"/>
    <property type="project" value="UniProtKB-SubCell"/>
</dbReference>
<feature type="compositionally biased region" description="Basic and acidic residues" evidence="9">
    <location>
        <begin position="99"/>
        <end position="117"/>
    </location>
</feature>
<feature type="compositionally biased region" description="Low complexity" evidence="9">
    <location>
        <begin position="1015"/>
        <end position="1039"/>
    </location>
</feature>
<feature type="compositionally biased region" description="Polar residues" evidence="9">
    <location>
        <begin position="386"/>
        <end position="395"/>
    </location>
</feature>
<dbReference type="PANTHER" id="PTHR22884">
    <property type="entry name" value="SET DOMAIN PROTEINS"/>
    <property type="match status" value="1"/>
</dbReference>
<feature type="coiled-coil region" evidence="8">
    <location>
        <begin position="349"/>
        <end position="376"/>
    </location>
</feature>
<comment type="caution">
    <text evidence="13">The sequence shown here is derived from an EMBL/GenBank/DDBJ whole genome shotgun (WGS) entry which is preliminary data.</text>
</comment>
<dbReference type="Gene3D" id="2.170.270.10">
    <property type="entry name" value="SET domain"/>
    <property type="match status" value="1"/>
</dbReference>
<accession>A0AAD5RR15</accession>
<dbReference type="InterPro" id="IPR046341">
    <property type="entry name" value="SET_dom_sf"/>
</dbReference>
<evidence type="ECO:0000256" key="2">
    <source>
        <dbReference type="ARBA" id="ARBA00004286"/>
    </source>
</evidence>
<dbReference type="SUPFAM" id="SSF82199">
    <property type="entry name" value="SET domain"/>
    <property type="match status" value="1"/>
</dbReference>
<dbReference type="InterPro" id="IPR050777">
    <property type="entry name" value="SET2_Histone-Lys_MeTrsfase"/>
</dbReference>
<evidence type="ECO:0000256" key="3">
    <source>
        <dbReference type="ARBA" id="ARBA00022454"/>
    </source>
</evidence>
<proteinExistence type="predicted"/>
<feature type="compositionally biased region" description="Low complexity" evidence="9">
    <location>
        <begin position="971"/>
        <end position="980"/>
    </location>
</feature>
<keyword evidence="6" id="KW-0949">S-adenosyl-L-methionine</keyword>
<feature type="region of interest" description="Disordered" evidence="9">
    <location>
        <begin position="306"/>
        <end position="338"/>
    </location>
</feature>
<keyword evidence="8" id="KW-0175">Coiled coil</keyword>
<dbReference type="FunFam" id="2.170.270.10:FF:000037">
    <property type="entry name" value="Histone-lysine N-methyltransferase"/>
    <property type="match status" value="1"/>
</dbReference>
<keyword evidence="3" id="KW-0158">Chromosome</keyword>
<feature type="domain" description="SET" evidence="10">
    <location>
        <begin position="607"/>
        <end position="723"/>
    </location>
</feature>
<dbReference type="InterPro" id="IPR003616">
    <property type="entry name" value="Post-SET_dom"/>
</dbReference>
<keyword evidence="4" id="KW-0489">Methyltransferase</keyword>
<feature type="domain" description="AWS" evidence="12">
    <location>
        <begin position="549"/>
        <end position="596"/>
    </location>
</feature>
<feature type="region of interest" description="Disordered" evidence="9">
    <location>
        <begin position="1"/>
        <end position="120"/>
    </location>
</feature>
<keyword evidence="5" id="KW-0808">Transferase</keyword>
<dbReference type="EMBL" id="JAKWBI020000135">
    <property type="protein sequence ID" value="KAJ2901858.1"/>
    <property type="molecule type" value="Genomic_DNA"/>
</dbReference>
<evidence type="ECO:0000256" key="9">
    <source>
        <dbReference type="SAM" id="MobiDB-lite"/>
    </source>
</evidence>
<dbReference type="GO" id="GO:0032259">
    <property type="term" value="P:methylation"/>
    <property type="evidence" value="ECO:0007669"/>
    <property type="project" value="UniProtKB-KW"/>
</dbReference>
<evidence type="ECO:0000259" key="11">
    <source>
        <dbReference type="PROSITE" id="PS50868"/>
    </source>
</evidence>
<reference evidence="13" key="1">
    <citation type="submission" date="2022-07" db="EMBL/GenBank/DDBJ databases">
        <title>Draft genome sequence of Zalerion maritima ATCC 34329, a (micro)plastics degrading marine fungus.</title>
        <authorList>
            <person name="Paco A."/>
            <person name="Goncalves M.F.M."/>
            <person name="Rocha-Santos T.A.P."/>
            <person name="Alves A."/>
        </authorList>
    </citation>
    <scope>NUCLEOTIDE SEQUENCE</scope>
    <source>
        <strain evidence="13">ATCC 34329</strain>
    </source>
</reference>
<feature type="region of interest" description="Disordered" evidence="9">
    <location>
        <begin position="176"/>
        <end position="293"/>
    </location>
</feature>
<gene>
    <name evidence="13" type="ORF">MKZ38_001337</name>
</gene>
<dbReference type="SMART" id="SM00317">
    <property type="entry name" value="SET"/>
    <property type="match status" value="1"/>
</dbReference>
<feature type="domain" description="Post-SET" evidence="11">
    <location>
        <begin position="731"/>
        <end position="747"/>
    </location>
</feature>
<evidence type="ECO:0000256" key="8">
    <source>
        <dbReference type="SAM" id="Coils"/>
    </source>
</evidence>
<dbReference type="PROSITE" id="PS50280">
    <property type="entry name" value="SET"/>
    <property type="match status" value="1"/>
</dbReference>
<dbReference type="SMART" id="SM00570">
    <property type="entry name" value="AWS"/>
    <property type="match status" value="1"/>
</dbReference>
<dbReference type="InterPro" id="IPR006560">
    <property type="entry name" value="AWS_dom"/>
</dbReference>
<feature type="compositionally biased region" description="Basic and acidic residues" evidence="9">
    <location>
        <begin position="182"/>
        <end position="197"/>
    </location>
</feature>
<evidence type="ECO:0000313" key="14">
    <source>
        <dbReference type="Proteomes" id="UP001201980"/>
    </source>
</evidence>
<evidence type="ECO:0008006" key="15">
    <source>
        <dbReference type="Google" id="ProtNLM"/>
    </source>
</evidence>
<feature type="compositionally biased region" description="Basic and acidic residues" evidence="9">
    <location>
        <begin position="911"/>
        <end position="920"/>
    </location>
</feature>
<dbReference type="GO" id="GO:0005634">
    <property type="term" value="C:nucleus"/>
    <property type="evidence" value="ECO:0007669"/>
    <property type="project" value="UniProtKB-SubCell"/>
</dbReference>
<comment type="subcellular location">
    <subcellularLocation>
        <location evidence="2">Chromosome</location>
    </subcellularLocation>
    <subcellularLocation>
        <location evidence="1">Nucleus</location>
    </subcellularLocation>
</comment>
<dbReference type="PROSITE" id="PS51215">
    <property type="entry name" value="AWS"/>
    <property type="match status" value="1"/>
</dbReference>
<dbReference type="InterPro" id="IPR001214">
    <property type="entry name" value="SET_dom"/>
</dbReference>
<dbReference type="PROSITE" id="PS50868">
    <property type="entry name" value="POST_SET"/>
    <property type="match status" value="1"/>
</dbReference>
<dbReference type="Pfam" id="PF00856">
    <property type="entry name" value="SET"/>
    <property type="match status" value="1"/>
</dbReference>
<evidence type="ECO:0000313" key="13">
    <source>
        <dbReference type="EMBL" id="KAJ2901858.1"/>
    </source>
</evidence>
<evidence type="ECO:0000259" key="12">
    <source>
        <dbReference type="PROSITE" id="PS51215"/>
    </source>
</evidence>
<name>A0AAD5RR15_9PEZI</name>
<evidence type="ECO:0000256" key="5">
    <source>
        <dbReference type="ARBA" id="ARBA00022679"/>
    </source>
</evidence>
<evidence type="ECO:0000256" key="4">
    <source>
        <dbReference type="ARBA" id="ARBA00022603"/>
    </source>
</evidence>
<feature type="region of interest" description="Disordered" evidence="9">
    <location>
        <begin position="866"/>
        <end position="924"/>
    </location>
</feature>
<feature type="compositionally biased region" description="Polar residues" evidence="9">
    <location>
        <begin position="34"/>
        <end position="64"/>
    </location>
</feature>
<feature type="region of interest" description="Disordered" evidence="9">
    <location>
        <begin position="386"/>
        <end position="426"/>
    </location>
</feature>
<dbReference type="AlphaFoldDB" id="A0AAD5RR15"/>
<organism evidence="13 14">
    <name type="scientific">Zalerion maritima</name>
    <dbReference type="NCBI Taxonomy" id="339359"/>
    <lineage>
        <taxon>Eukaryota</taxon>
        <taxon>Fungi</taxon>
        <taxon>Dikarya</taxon>
        <taxon>Ascomycota</taxon>
        <taxon>Pezizomycotina</taxon>
        <taxon>Sordariomycetes</taxon>
        <taxon>Lulworthiomycetidae</taxon>
        <taxon>Lulworthiales</taxon>
        <taxon>Lulworthiaceae</taxon>
        <taxon>Zalerion</taxon>
    </lineage>
</organism>
<dbReference type="GO" id="GO:0042054">
    <property type="term" value="F:histone methyltransferase activity"/>
    <property type="evidence" value="ECO:0007669"/>
    <property type="project" value="InterPro"/>
</dbReference>
<evidence type="ECO:0000256" key="7">
    <source>
        <dbReference type="ARBA" id="ARBA00023242"/>
    </source>
</evidence>
<feature type="compositionally biased region" description="Polar residues" evidence="9">
    <location>
        <begin position="272"/>
        <end position="282"/>
    </location>
</feature>
<evidence type="ECO:0000259" key="10">
    <source>
        <dbReference type="PROSITE" id="PS50280"/>
    </source>
</evidence>
<protein>
    <recommendedName>
        <fullName evidence="15">Histone-lysine N-methyltransferase</fullName>
    </recommendedName>
</protein>
<feature type="region of interest" description="Disordered" evidence="9">
    <location>
        <begin position="1001"/>
        <end position="1075"/>
    </location>
</feature>
<evidence type="ECO:0000256" key="6">
    <source>
        <dbReference type="ARBA" id="ARBA00022691"/>
    </source>
</evidence>
<dbReference type="Pfam" id="PF17907">
    <property type="entry name" value="AWS"/>
    <property type="match status" value="1"/>
</dbReference>
<sequence>MSLQTKWAAVNLPSSDRRPFPSPQPSFLPLDSMDVTSHHTVPSTEPSSSGVASSNSTPPTSIPDSMQMDLDVEKRENIESTPSPVASKALDIAAAPRDTTLEGHGDFEPEPEAHDADDMLQAMIAQNASDPAQSIESPPTNQLLNSLEELVDPHNDSSIHRPRRTRGSVATYNLAKLSGTDVHGKRASKGDDVDARRRERRRTTGSSSFVTAKSEEPDVPHSQIPDGIEDVDHDMAEYTRTRAKSARASTSALPSEAELNQTWSPVRAASAGTPSGRISTTRGAGSGKGDKAKGIRAVVAATTNRTRTSAITKARSESPATHTRYSTRNSGKDAETLTTKLSSLRKKGRNKFEKGLSRMSRELRRLQDTNEFAHIETQPIVHTVWSNGKQVTVDPTTGEPENSRAARKKQQEDELEAERLQQEKEAEEEAAVRAAIALKKKKTKKWLDRGLYAGQPRPYDPTKGLTVPERKKLLTLRELLTADLTNTAFPTPLFNGLRMLIEGRDFKLPYDVCSPLPPGLPKPDEWRKITKNRFVGDAAAIWKKTPHFTDSSTCVCTPEDGCAEDCQNRIMLYECDDANCNVGREHCSNRAFQDLQDRVKAGGKYRTGVEVYRTEDRGYGVRSNRCFEANQIIMEYTGEIITEDECERRMNEEYKNNECYYLMSFDQNMIIDATTGSIARFVNHSCAPNCRMIKWIVSGQPRMALFAGDRPIVTGDELTYDYNFDPFSAKNVQKCLCGSQSCRGVLGPKNTKPNPNSAAAKMATAAAASQKTSAKPVKAAKGAKPAAVKPGKAIAIKGVSTLVKAAEVKTLKGGLKQKSGPTKRKLKDIFASIVHAEEEEGQDSYAPQTKKRKTAAGAVGKGIVGVKGSLSSASPGKSARETASPRGKTKGRGGATTSRVVAKRASTDAMLQREKKEEPTRTSLFSLAHFSVANATPTPDPEPQAPQETVLVEPEVMETPKAPEPASSRPSTGGALRSSGLASGGVAITRISRTLPKIIPINRNRGGDIESSTTASSVDDVPPASSAAAAAARAKAAQADGVGIGSESDRTPPRKRRRVQIPKPPISGSRSSSMTYVEGSLVTGGPAYRSPTSGGQAPVTIPSANGATLVEGKDFVPAFDDDDDDIVDLDGHFTDPRHHVHGNLLRNFDRSPRRGMDIRREGYRVRAVSD</sequence>
<keyword evidence="7" id="KW-0539">Nucleus</keyword>